<keyword evidence="9" id="KW-0812">Transmembrane</keyword>
<dbReference type="PROSITE" id="PS50297">
    <property type="entry name" value="ANK_REP_REGION"/>
    <property type="match status" value="2"/>
</dbReference>
<feature type="domain" description="IPT/TIG" evidence="10">
    <location>
        <begin position="554"/>
        <end position="645"/>
    </location>
</feature>
<feature type="region of interest" description="Disordered" evidence="8">
    <location>
        <begin position="43"/>
        <end position="63"/>
    </location>
</feature>
<dbReference type="STRING" id="45286.A0A0X8HT23"/>
<dbReference type="GO" id="GO:0003677">
    <property type="term" value="F:DNA binding"/>
    <property type="evidence" value="ECO:0007669"/>
    <property type="project" value="InterPro"/>
</dbReference>
<dbReference type="EMBL" id="CP014244">
    <property type="protein sequence ID" value="AMD20929.1"/>
    <property type="molecule type" value="Genomic_DNA"/>
</dbReference>
<keyword evidence="9" id="KW-1133">Transmembrane helix</keyword>
<gene>
    <name evidence="11" type="ORF">AW171_hschr42851</name>
</gene>
<evidence type="ECO:0000256" key="4">
    <source>
        <dbReference type="ARBA" id="ARBA00023043"/>
    </source>
</evidence>
<dbReference type="GO" id="GO:0033554">
    <property type="term" value="P:cellular response to stress"/>
    <property type="evidence" value="ECO:0007669"/>
    <property type="project" value="UniProtKB-ARBA"/>
</dbReference>
<dbReference type="Gene3D" id="2.60.40.10">
    <property type="entry name" value="Immunoglobulins"/>
    <property type="match status" value="1"/>
</dbReference>
<dbReference type="GeneID" id="28724198"/>
<feature type="repeat" description="ANK" evidence="7">
    <location>
        <begin position="734"/>
        <end position="766"/>
    </location>
</feature>
<dbReference type="Proteomes" id="UP000243052">
    <property type="component" value="Chromosome iv"/>
</dbReference>
<dbReference type="Pfam" id="PF25603">
    <property type="entry name" value="SPT23_MGA2_DBD"/>
    <property type="match status" value="1"/>
</dbReference>
<keyword evidence="3" id="KW-0805">Transcription regulation</keyword>
<sequence>MGVFGNVQEGSRNFEMENEVINTEMLNDFIFYTLNSEVSSSSRASSSYNADFTPGQPGNDKVDENEMQASDEELFNAFINTDAISQNNVRDGFLREKKHGVSKQDLFGDNVVGEQNSYLDGEPMLRTRNSQNSLQAAVTNRPSLPLNGSSQDLSYYEKCEKLLNQQFMFGRTEPLLTAYLNPAEFLSVDAAQLPYKLTVSDMPARSRVETQIKLQLTVSPPPPQYLVHLPSDCITKQKLYLSGDANSLPKEIKKDLLFLEAFLICTSNNRATHVCTRCVKREQRRAARRKSGLSDNLIWCNNQNRRAVVFNSKQVFLIKQEDCTPASKSFSLSTRIVCYCRHHKEPEGFKLLFILRDAKGEILGKDVTSPIMIMDKKSTKCGSRDGLKEGESNSATDLSSLANKTAGESSTAPTSDLSGAESSNQAKTNLLQSDVILMNGGNMMFSPNSIADDSSEAAPVNDYVSQSTHPSQQAHHLPLATSSAAAQRVNGYKRKRVWPDVAFPISENPSPPRVPSDRSFSSVSQVPSTTHLDHLPQLQQNSAIASLFTPKLDRPFIQRVIPNQGPVKGGIEVTLLGSNFSPDDIVKFGENRALSTQCWCSTTIVTYLPPAATVGKVLVNVFAADDTEQDMVDAVAKSTSFFTYVDDTDRQLIELALQIVGLKMNGKLEDARNIAKRIVGSDSSPKDSSGNITPGSMSGQQQYGNQLYYSDEALLIKVIKLLNPGSNLSMCTPEGHTMLHLASLKGYYQLVGILVKKGARIEAEDRFGLTPLHFACTNGDIKTIELLIQCKASITAKAYNGLTPKDMFVTNHATDDKRYKLYFDDIIALLSGVEKGSGNNSDVLDGRRLLNSSSNWNSQDDVSITSTDDEYHQHGSEHVYESMPESSEVESSNYEEDGDESLLHNDENFDDNDFNQEHTSTGHMAGRGVPVVSYSTDNGTPKVRPLKQVENVEQAMQRPAGGQEGSLWNRMMNAFNDTPPKYEDLFPSSDKHDADSKLKATESVDSMVTTVSPAAPVSAEDSQSSSEDEDEALQARLNRFFQQRKNFQNDKMLLLFWLPLMIFLVASFIIARFGQEGNSVRHISKQATEYVMMGLMKFMVGNQRMKTLFKESFNNFQCRKVLKEVAAI</sequence>
<dbReference type="GO" id="GO:0005789">
    <property type="term" value="C:endoplasmic reticulum membrane"/>
    <property type="evidence" value="ECO:0007669"/>
    <property type="project" value="UniProtKB-ARBA"/>
</dbReference>
<keyword evidence="4 7" id="KW-0040">ANK repeat</keyword>
<dbReference type="GO" id="GO:0045944">
    <property type="term" value="P:positive regulation of transcription by RNA polymerase II"/>
    <property type="evidence" value="ECO:0007669"/>
    <property type="project" value="UniProtKB-ARBA"/>
</dbReference>
<feature type="compositionally biased region" description="Polar residues" evidence="8">
    <location>
        <begin position="1003"/>
        <end position="1012"/>
    </location>
</feature>
<dbReference type="Gene3D" id="2.60.40.720">
    <property type="match status" value="1"/>
</dbReference>
<dbReference type="Pfam" id="PF01833">
    <property type="entry name" value="TIG"/>
    <property type="match status" value="1"/>
</dbReference>
<dbReference type="InterPro" id="IPR057962">
    <property type="entry name" value="SPT23_MGA2_DBD"/>
</dbReference>
<evidence type="ECO:0000256" key="7">
    <source>
        <dbReference type="PROSITE-ProRule" id="PRU00023"/>
    </source>
</evidence>
<evidence type="ECO:0000256" key="2">
    <source>
        <dbReference type="ARBA" id="ARBA00022737"/>
    </source>
</evidence>
<evidence type="ECO:0000313" key="12">
    <source>
        <dbReference type="Proteomes" id="UP000243052"/>
    </source>
</evidence>
<feature type="compositionally biased region" description="Basic and acidic residues" evidence="8">
    <location>
        <begin position="869"/>
        <end position="880"/>
    </location>
</feature>
<dbReference type="InterPro" id="IPR012346">
    <property type="entry name" value="p53/RUNT-type_TF_DNA-bd_sf"/>
</dbReference>
<evidence type="ECO:0000256" key="6">
    <source>
        <dbReference type="ARBA" id="ARBA00023242"/>
    </source>
</evidence>
<feature type="region of interest" description="Disordered" evidence="8">
    <location>
        <begin position="378"/>
        <end position="425"/>
    </location>
</feature>
<dbReference type="GO" id="GO:2001280">
    <property type="term" value="P:positive regulation of unsaturated fatty acid biosynthetic process"/>
    <property type="evidence" value="ECO:0007669"/>
    <property type="project" value="UniProtKB-ARBA"/>
</dbReference>
<dbReference type="InterPro" id="IPR002909">
    <property type="entry name" value="IPT_dom"/>
</dbReference>
<keyword evidence="9" id="KW-0472">Membrane</keyword>
<dbReference type="InterPro" id="IPR002110">
    <property type="entry name" value="Ankyrin_rpt"/>
</dbReference>
<dbReference type="InterPro" id="IPR036770">
    <property type="entry name" value="Ankyrin_rpt-contain_sf"/>
</dbReference>
<dbReference type="PANTHER" id="PTHR24171">
    <property type="entry name" value="ANKYRIN REPEAT DOMAIN-CONTAINING PROTEIN 39-RELATED"/>
    <property type="match status" value="1"/>
</dbReference>
<dbReference type="SUPFAM" id="SSF81296">
    <property type="entry name" value="E set domains"/>
    <property type="match status" value="1"/>
</dbReference>
<proteinExistence type="predicted"/>
<feature type="compositionally biased region" description="Low complexity" evidence="8">
    <location>
        <begin position="881"/>
        <end position="892"/>
    </location>
</feature>
<feature type="region of interest" description="Disordered" evidence="8">
    <location>
        <begin position="855"/>
        <end position="929"/>
    </location>
</feature>
<keyword evidence="6" id="KW-0539">Nucleus</keyword>
<dbReference type="OrthoDB" id="71307at2759"/>
<feature type="region of interest" description="Disordered" evidence="8">
    <location>
        <begin position="679"/>
        <end position="699"/>
    </location>
</feature>
<feature type="compositionally biased region" description="Basic and acidic residues" evidence="8">
    <location>
        <begin position="378"/>
        <end position="391"/>
    </location>
</feature>
<evidence type="ECO:0000256" key="9">
    <source>
        <dbReference type="SAM" id="Phobius"/>
    </source>
</evidence>
<organism evidence="11 12">
    <name type="scientific">Eremothecium sinecaudum</name>
    <dbReference type="NCBI Taxonomy" id="45286"/>
    <lineage>
        <taxon>Eukaryota</taxon>
        <taxon>Fungi</taxon>
        <taxon>Dikarya</taxon>
        <taxon>Ascomycota</taxon>
        <taxon>Saccharomycotina</taxon>
        <taxon>Saccharomycetes</taxon>
        <taxon>Saccharomycetales</taxon>
        <taxon>Saccharomycetaceae</taxon>
        <taxon>Eremothecium</taxon>
    </lineage>
</organism>
<evidence type="ECO:0000256" key="5">
    <source>
        <dbReference type="ARBA" id="ARBA00023163"/>
    </source>
</evidence>
<protein>
    <submittedName>
        <fullName evidence="11">HDR187Wp</fullName>
    </submittedName>
</protein>
<dbReference type="RefSeq" id="XP_017987925.1">
    <property type="nucleotide sequence ID" value="XM_018132436.1"/>
</dbReference>
<accession>A0A0X8HT23</accession>
<dbReference type="GO" id="GO:0005634">
    <property type="term" value="C:nucleus"/>
    <property type="evidence" value="ECO:0007669"/>
    <property type="project" value="InterPro"/>
</dbReference>
<dbReference type="InterPro" id="IPR014756">
    <property type="entry name" value="Ig_E-set"/>
</dbReference>
<keyword evidence="12" id="KW-1185">Reference proteome</keyword>
<evidence type="ECO:0000256" key="1">
    <source>
        <dbReference type="ARBA" id="ARBA00022553"/>
    </source>
</evidence>
<dbReference type="Gene3D" id="1.25.40.20">
    <property type="entry name" value="Ankyrin repeat-containing domain"/>
    <property type="match status" value="1"/>
</dbReference>
<keyword evidence="1" id="KW-0597">Phosphoprotein</keyword>
<evidence type="ECO:0000256" key="8">
    <source>
        <dbReference type="SAM" id="MobiDB-lite"/>
    </source>
</evidence>
<dbReference type="GO" id="GO:0030466">
    <property type="term" value="P:silent mating-type cassette heterochromatin formation"/>
    <property type="evidence" value="ECO:0007669"/>
    <property type="project" value="UniProtKB-ARBA"/>
</dbReference>
<feature type="repeat" description="ANK" evidence="7">
    <location>
        <begin position="767"/>
        <end position="799"/>
    </location>
</feature>
<feature type="compositionally biased region" description="Polar residues" evidence="8">
    <location>
        <begin position="392"/>
        <end position="425"/>
    </location>
</feature>
<dbReference type="FunFam" id="2.60.40.10:FF:001880">
    <property type="entry name" value="Mga2p"/>
    <property type="match status" value="1"/>
</dbReference>
<feature type="region of interest" description="Disordered" evidence="8">
    <location>
        <begin position="986"/>
        <end position="1031"/>
    </location>
</feature>
<dbReference type="SUPFAM" id="SSF48403">
    <property type="entry name" value="Ankyrin repeat"/>
    <property type="match status" value="1"/>
</dbReference>
<feature type="compositionally biased region" description="Basic and acidic residues" evidence="8">
    <location>
        <begin position="986"/>
        <end position="1002"/>
    </location>
</feature>
<dbReference type="SMART" id="SM00429">
    <property type="entry name" value="IPT"/>
    <property type="match status" value="1"/>
</dbReference>
<evidence type="ECO:0000256" key="3">
    <source>
        <dbReference type="ARBA" id="ARBA00023015"/>
    </source>
</evidence>
<dbReference type="InterPro" id="IPR013783">
    <property type="entry name" value="Ig-like_fold"/>
</dbReference>
<name>A0A0X8HT23_9SACH</name>
<dbReference type="PROSITE" id="PS50088">
    <property type="entry name" value="ANK_REPEAT"/>
    <property type="match status" value="2"/>
</dbReference>
<dbReference type="SMART" id="SM00248">
    <property type="entry name" value="ANK"/>
    <property type="match status" value="2"/>
</dbReference>
<reference evidence="11 12" key="1">
    <citation type="submission" date="2016-01" db="EMBL/GenBank/DDBJ databases">
        <title>Genome sequence of the yeast Holleya sinecauda.</title>
        <authorList>
            <person name="Dietrich F.S."/>
        </authorList>
    </citation>
    <scope>NUCLEOTIDE SEQUENCE [LARGE SCALE GENOMIC DNA]</scope>
    <source>
        <strain evidence="11 12">ATCC 58844</strain>
    </source>
</reference>
<dbReference type="CDD" id="cd00102">
    <property type="entry name" value="IPT"/>
    <property type="match status" value="1"/>
</dbReference>
<feature type="transmembrane region" description="Helical" evidence="9">
    <location>
        <begin position="1052"/>
        <end position="1071"/>
    </location>
</feature>
<evidence type="ECO:0000313" key="11">
    <source>
        <dbReference type="EMBL" id="AMD20929.1"/>
    </source>
</evidence>
<keyword evidence="2" id="KW-0677">Repeat</keyword>
<feature type="compositionally biased region" description="Polar residues" evidence="8">
    <location>
        <begin position="681"/>
        <end position="699"/>
    </location>
</feature>
<dbReference type="GO" id="GO:0003700">
    <property type="term" value="F:DNA-binding transcription factor activity"/>
    <property type="evidence" value="ECO:0007669"/>
    <property type="project" value="InterPro"/>
</dbReference>
<dbReference type="Pfam" id="PF12796">
    <property type="entry name" value="Ank_2"/>
    <property type="match status" value="1"/>
</dbReference>
<dbReference type="AlphaFoldDB" id="A0A0X8HT23"/>
<evidence type="ECO:0000259" key="10">
    <source>
        <dbReference type="SMART" id="SM00429"/>
    </source>
</evidence>
<keyword evidence="5" id="KW-0804">Transcription</keyword>